<name>A0ABY5MUY0_9SPHN</name>
<dbReference type="Pfam" id="PF07589">
    <property type="entry name" value="PEP-CTERM"/>
    <property type="match status" value="1"/>
</dbReference>
<sequence length="208" mass="20871">MKILKTLAATSALAVAVATPASAAITVTASPGAVQPAENVLANTSATGTTVTGNTNQTNTSVSITSNERITSTTSNGQSRFSAADGSALDQATIALTAGGTLTSAEFNLFNAAADTSSVSIIVNGVAQIFNIGNGQNFFGFSATGGDTIRSIAFDTNGSGVVDLRQVRLGGVAAAVPEPGTWALMLVGFGAVGVSMRRRRTTHIAQFA</sequence>
<evidence type="ECO:0000313" key="5">
    <source>
        <dbReference type="Proteomes" id="UP000831921"/>
    </source>
</evidence>
<organism evidence="4 5">
    <name type="scientific">Sphingomonas glaciei</name>
    <dbReference type="NCBI Taxonomy" id="2938948"/>
    <lineage>
        <taxon>Bacteria</taxon>
        <taxon>Pseudomonadati</taxon>
        <taxon>Pseudomonadota</taxon>
        <taxon>Alphaproteobacteria</taxon>
        <taxon>Sphingomonadales</taxon>
        <taxon>Sphingomonadaceae</taxon>
        <taxon>Sphingomonas</taxon>
    </lineage>
</organism>
<evidence type="ECO:0000256" key="1">
    <source>
        <dbReference type="SAM" id="MobiDB-lite"/>
    </source>
</evidence>
<evidence type="ECO:0000256" key="2">
    <source>
        <dbReference type="SAM" id="SignalP"/>
    </source>
</evidence>
<proteinExistence type="predicted"/>
<gene>
    <name evidence="4" type="ORF">M1K48_08245</name>
</gene>
<feature type="compositionally biased region" description="Polar residues" evidence="1">
    <location>
        <begin position="63"/>
        <end position="78"/>
    </location>
</feature>
<evidence type="ECO:0000313" key="4">
    <source>
        <dbReference type="EMBL" id="UUR06948.1"/>
    </source>
</evidence>
<protein>
    <submittedName>
        <fullName evidence="4">PEPxxWA-CTERM sorting domain-containing protein</fullName>
    </submittedName>
</protein>
<dbReference type="EMBL" id="CP097253">
    <property type="protein sequence ID" value="UUR06948.1"/>
    <property type="molecule type" value="Genomic_DNA"/>
</dbReference>
<accession>A0ABY5MUY0</accession>
<keyword evidence="2" id="KW-0732">Signal</keyword>
<feature type="signal peptide" evidence="2">
    <location>
        <begin position="1"/>
        <end position="23"/>
    </location>
</feature>
<feature type="compositionally biased region" description="Low complexity" evidence="1">
    <location>
        <begin position="48"/>
        <end position="62"/>
    </location>
</feature>
<feature type="domain" description="Ice-binding protein C-terminal" evidence="3">
    <location>
        <begin position="175"/>
        <end position="199"/>
    </location>
</feature>
<feature type="region of interest" description="Disordered" evidence="1">
    <location>
        <begin position="48"/>
        <end position="78"/>
    </location>
</feature>
<dbReference type="NCBIfam" id="NF035944">
    <property type="entry name" value="PEPxxWA-CTERM"/>
    <property type="match status" value="1"/>
</dbReference>
<evidence type="ECO:0000259" key="3">
    <source>
        <dbReference type="Pfam" id="PF07589"/>
    </source>
</evidence>
<keyword evidence="5" id="KW-1185">Reference proteome</keyword>
<dbReference type="RefSeq" id="WP_249454274.1">
    <property type="nucleotide sequence ID" value="NZ_CP097253.1"/>
</dbReference>
<reference evidence="4 5" key="1">
    <citation type="submission" date="2022-05" db="EMBL/GenBank/DDBJ databases">
        <title>S8-45 Sphingomonas ultraviolaceadurans.</title>
        <authorList>
            <person name="Liu Y."/>
        </authorList>
    </citation>
    <scope>NUCLEOTIDE SEQUENCE [LARGE SCALE GENOMIC DNA]</scope>
    <source>
        <strain evidence="4 5">S8-45</strain>
    </source>
</reference>
<dbReference type="Proteomes" id="UP000831921">
    <property type="component" value="Chromosome"/>
</dbReference>
<dbReference type="InterPro" id="IPR013424">
    <property type="entry name" value="Ice-binding_C"/>
</dbReference>
<feature type="chain" id="PRO_5045346629" evidence="2">
    <location>
        <begin position="24"/>
        <end position="208"/>
    </location>
</feature>
<dbReference type="NCBIfam" id="TIGR02595">
    <property type="entry name" value="PEP_CTERM"/>
    <property type="match status" value="1"/>
</dbReference>